<name>A0A0S1SI20_9BACT</name>
<reference evidence="6 7" key="2">
    <citation type="journal article" date="2016" name="PeerJ">
        <title>Analysis of five complete genome sequences for members of the class Peribacteria in the recently recognized Peregrinibacteria bacterial phylum.</title>
        <authorList>
            <person name="Anantharaman K."/>
            <person name="Brown C.T."/>
            <person name="Burstein D."/>
            <person name="Castelle C.J."/>
            <person name="Probst A.J."/>
            <person name="Thomas B.C."/>
            <person name="Williams K.H."/>
            <person name="Banfield J.F."/>
        </authorList>
    </citation>
    <scope>NUCLEOTIDE SEQUENCE [LARGE SCALE GENOMIC DNA]</scope>
    <source>
        <strain evidence="6">RIFOXYD1_FULL_PER-ii_59_16</strain>
    </source>
</reference>
<proteinExistence type="inferred from homology"/>
<evidence type="ECO:0000256" key="2">
    <source>
        <dbReference type="ARBA" id="ARBA00022946"/>
    </source>
</evidence>
<dbReference type="SUPFAM" id="SSF75620">
    <property type="entry name" value="Release factor"/>
    <property type="match status" value="1"/>
</dbReference>
<keyword evidence="2" id="KW-0809">Transit peptide</keyword>
<dbReference type="STRING" id="1735162.PeribacterB2_0873"/>
<organism evidence="6 7">
    <name type="scientific">Candidatus Peribacter riflensis</name>
    <dbReference type="NCBI Taxonomy" id="1735162"/>
    <lineage>
        <taxon>Bacteria</taxon>
        <taxon>Candidatus Peregrinibacteriota</taxon>
        <taxon>Candidatus Peribacteria</taxon>
        <taxon>Candidatus Peribacterales</taxon>
        <taxon>Candidatus Peribacteraceae</taxon>
        <taxon>Candidatus Peribacter</taxon>
    </lineage>
</organism>
<dbReference type="PANTHER" id="PTHR46203:SF1">
    <property type="entry name" value="MITOCHONDRIAL TRANSLATION RELEASE FACTOR IN RESCUE"/>
    <property type="match status" value="1"/>
</dbReference>
<dbReference type="EMBL" id="CP013065">
    <property type="protein sequence ID" value="ALM13539.1"/>
    <property type="molecule type" value="Genomic_DNA"/>
</dbReference>
<gene>
    <name evidence="6" type="ORF">PeribacterD1_0871</name>
</gene>
<evidence type="ECO:0000259" key="5">
    <source>
        <dbReference type="Pfam" id="PF00472"/>
    </source>
</evidence>
<protein>
    <submittedName>
        <fullName evidence="6">Peptide chain release factor 1</fullName>
    </submittedName>
</protein>
<dbReference type="Pfam" id="PF00472">
    <property type="entry name" value="RF-1"/>
    <property type="match status" value="1"/>
</dbReference>
<dbReference type="PANTHER" id="PTHR46203">
    <property type="entry name" value="PROBABLE PEPTIDE CHAIN RELEASE FACTOR C12ORF65"/>
    <property type="match status" value="1"/>
</dbReference>
<dbReference type="GO" id="GO:0003747">
    <property type="term" value="F:translation release factor activity"/>
    <property type="evidence" value="ECO:0007669"/>
    <property type="project" value="InterPro"/>
</dbReference>
<feature type="region of interest" description="Disordered" evidence="4">
    <location>
        <begin position="92"/>
        <end position="141"/>
    </location>
</feature>
<feature type="compositionally biased region" description="Basic residues" evidence="4">
    <location>
        <begin position="99"/>
        <end position="122"/>
    </location>
</feature>
<sequence>MNFPIELPPQTLALAVELKILPEDIDEFFTRGGGPGGQKINKTASCVELTHRPTGTVVRVQRFREQHLNRIAAYKLLIEKLEEHIKGAASKRQQEIFKLRKQKQRRSRRSKEKMLKQKHHRSSVKEQRQNALHRSLEELGH</sequence>
<feature type="compositionally biased region" description="Basic and acidic residues" evidence="4">
    <location>
        <begin position="123"/>
        <end position="141"/>
    </location>
</feature>
<comment type="similarity">
    <text evidence="1">Belongs to the prokaryotic/mitochondrial release factor family.</text>
</comment>
<accession>A0A0S1SPK8</accession>
<evidence type="ECO:0000256" key="3">
    <source>
        <dbReference type="SAM" id="Coils"/>
    </source>
</evidence>
<evidence type="ECO:0000313" key="7">
    <source>
        <dbReference type="Proteomes" id="UP000069135"/>
    </source>
</evidence>
<dbReference type="InterPro" id="IPR052405">
    <property type="entry name" value="Mito_Transl_Release_Factor"/>
</dbReference>
<reference evidence="7" key="1">
    <citation type="submission" date="2015-10" db="EMBL/GenBank/DDBJ databases">
        <title>Analysis of five complete genome sequences for members of the class Peribacteria in the recently recognized Peregrinibacteria bacterial phylum.</title>
        <authorList>
            <person name="Anantharaman K."/>
            <person name="Brown C.T."/>
            <person name="Burstein D."/>
            <person name="Castelle C.J."/>
            <person name="Probst A.J."/>
            <person name="Thomas B.C."/>
            <person name="Williams K.H."/>
            <person name="Banfield J.F."/>
        </authorList>
    </citation>
    <scope>NUCLEOTIDE SEQUENCE [LARGE SCALE GENOMIC DNA]</scope>
</reference>
<keyword evidence="3" id="KW-0175">Coiled coil</keyword>
<evidence type="ECO:0000256" key="4">
    <source>
        <dbReference type="SAM" id="MobiDB-lite"/>
    </source>
</evidence>
<dbReference type="InterPro" id="IPR000352">
    <property type="entry name" value="Pep_chain_release_fac_I"/>
</dbReference>
<dbReference type="InterPro" id="IPR045853">
    <property type="entry name" value="Pep_chain_release_fac_I_sf"/>
</dbReference>
<accession>A0A0S1SUF3</accession>
<dbReference type="Gene3D" id="3.30.160.20">
    <property type="match status" value="1"/>
</dbReference>
<accession>A0A0S1SXZ6</accession>
<evidence type="ECO:0000313" key="6">
    <source>
        <dbReference type="EMBL" id="ALM13539.1"/>
    </source>
</evidence>
<dbReference type="AlphaFoldDB" id="A0A0S1SI20"/>
<accession>A0A0S1SI20</accession>
<accession>A0A0S1SL90</accession>
<dbReference type="KEGG" id="prf:PeribacterA2_0871"/>
<feature type="coiled-coil region" evidence="3">
    <location>
        <begin position="64"/>
        <end position="91"/>
    </location>
</feature>
<dbReference type="Proteomes" id="UP000069135">
    <property type="component" value="Chromosome"/>
</dbReference>
<evidence type="ECO:0000256" key="1">
    <source>
        <dbReference type="ARBA" id="ARBA00010835"/>
    </source>
</evidence>
<feature type="domain" description="Prokaryotic-type class I peptide chain release factors" evidence="5">
    <location>
        <begin position="16"/>
        <end position="128"/>
    </location>
</feature>